<protein>
    <submittedName>
        <fullName evidence="1">Uncharacterized protein</fullName>
    </submittedName>
</protein>
<evidence type="ECO:0000313" key="2">
    <source>
        <dbReference type="Proteomes" id="UP000314294"/>
    </source>
</evidence>
<reference evidence="1 2" key="1">
    <citation type="submission" date="2019-03" db="EMBL/GenBank/DDBJ databases">
        <title>First draft genome of Liparis tanakae, snailfish: a comprehensive survey of snailfish specific genes.</title>
        <authorList>
            <person name="Kim W."/>
            <person name="Song I."/>
            <person name="Jeong J.-H."/>
            <person name="Kim D."/>
            <person name="Kim S."/>
            <person name="Ryu S."/>
            <person name="Song J.Y."/>
            <person name="Lee S.K."/>
        </authorList>
    </citation>
    <scope>NUCLEOTIDE SEQUENCE [LARGE SCALE GENOMIC DNA]</scope>
    <source>
        <tissue evidence="1">Muscle</tissue>
    </source>
</reference>
<dbReference type="EMBL" id="SRLO01000046">
    <property type="protein sequence ID" value="TNN81482.1"/>
    <property type="molecule type" value="Genomic_DNA"/>
</dbReference>
<organism evidence="1 2">
    <name type="scientific">Liparis tanakae</name>
    <name type="common">Tanaka's snailfish</name>
    <dbReference type="NCBI Taxonomy" id="230148"/>
    <lineage>
        <taxon>Eukaryota</taxon>
        <taxon>Metazoa</taxon>
        <taxon>Chordata</taxon>
        <taxon>Craniata</taxon>
        <taxon>Vertebrata</taxon>
        <taxon>Euteleostomi</taxon>
        <taxon>Actinopterygii</taxon>
        <taxon>Neopterygii</taxon>
        <taxon>Teleostei</taxon>
        <taxon>Neoteleostei</taxon>
        <taxon>Acanthomorphata</taxon>
        <taxon>Eupercaria</taxon>
        <taxon>Perciformes</taxon>
        <taxon>Cottioidei</taxon>
        <taxon>Cottales</taxon>
        <taxon>Liparidae</taxon>
        <taxon>Liparis</taxon>
    </lineage>
</organism>
<comment type="caution">
    <text evidence="1">The sequence shown here is derived from an EMBL/GenBank/DDBJ whole genome shotgun (WGS) entry which is preliminary data.</text>
</comment>
<dbReference type="Proteomes" id="UP000314294">
    <property type="component" value="Unassembled WGS sequence"/>
</dbReference>
<sequence>MELLREADGSMCFSSASTSWLFSAFGSSKDSRAELNTATGDTPGGKLRKSKRKNKYFFSFFFLTVYWKRVSI</sequence>
<dbReference type="AlphaFoldDB" id="A0A4Z2IW38"/>
<gene>
    <name evidence="1" type="ORF">EYF80_008254</name>
</gene>
<accession>A0A4Z2IW38</accession>
<proteinExistence type="predicted"/>
<name>A0A4Z2IW38_9TELE</name>
<evidence type="ECO:0000313" key="1">
    <source>
        <dbReference type="EMBL" id="TNN81482.1"/>
    </source>
</evidence>
<keyword evidence="2" id="KW-1185">Reference proteome</keyword>